<dbReference type="PANTHER" id="PTHR12110">
    <property type="entry name" value="HYDROXYPYRUVATE ISOMERASE"/>
    <property type="match status" value="1"/>
</dbReference>
<dbReference type="InterPro" id="IPR013022">
    <property type="entry name" value="Xyl_isomerase-like_TIM-brl"/>
</dbReference>
<dbReference type="Proteomes" id="UP000680304">
    <property type="component" value="Unassembled WGS sequence"/>
</dbReference>
<dbReference type="EMBL" id="BOVJ01000116">
    <property type="protein sequence ID" value="GIQ65023.1"/>
    <property type="molecule type" value="Genomic_DNA"/>
</dbReference>
<accession>A0ABQ4N9X0</accession>
<dbReference type="InterPro" id="IPR050312">
    <property type="entry name" value="IolE/XylAMocC-like"/>
</dbReference>
<dbReference type="Gene3D" id="3.20.20.150">
    <property type="entry name" value="Divalent-metal-dependent TIM barrel enzymes"/>
    <property type="match status" value="1"/>
</dbReference>
<comment type="caution">
    <text evidence="2">The sequence shown here is derived from an EMBL/GenBank/DDBJ whole genome shotgun (WGS) entry which is preliminary data.</text>
</comment>
<evidence type="ECO:0000313" key="2">
    <source>
        <dbReference type="EMBL" id="GIQ65023.1"/>
    </source>
</evidence>
<proteinExistence type="predicted"/>
<dbReference type="Pfam" id="PF01261">
    <property type="entry name" value="AP_endonuc_2"/>
    <property type="match status" value="1"/>
</dbReference>
<gene>
    <name evidence="2" type="ORF">PACILC2_35910</name>
</gene>
<dbReference type="SUPFAM" id="SSF51658">
    <property type="entry name" value="Xylose isomerase-like"/>
    <property type="match status" value="1"/>
</dbReference>
<dbReference type="GO" id="GO:0016853">
    <property type="term" value="F:isomerase activity"/>
    <property type="evidence" value="ECO:0007669"/>
    <property type="project" value="UniProtKB-KW"/>
</dbReference>
<keyword evidence="3" id="KW-1185">Reference proteome</keyword>
<protein>
    <submittedName>
        <fullName evidence="2">Sugar phosphate isomerase</fullName>
    </submittedName>
</protein>
<keyword evidence="2" id="KW-0413">Isomerase</keyword>
<evidence type="ECO:0000259" key="1">
    <source>
        <dbReference type="Pfam" id="PF01261"/>
    </source>
</evidence>
<dbReference type="InterPro" id="IPR036237">
    <property type="entry name" value="Xyl_isomerase-like_sf"/>
</dbReference>
<reference evidence="2 3" key="1">
    <citation type="submission" date="2021-04" db="EMBL/GenBank/DDBJ databases">
        <title>Draft genome sequence of Paenibacillus cisolokensis, LC2-13A.</title>
        <authorList>
            <person name="Uke A."/>
            <person name="Chhe C."/>
            <person name="Baramee S."/>
            <person name="Kosugi A."/>
        </authorList>
    </citation>
    <scope>NUCLEOTIDE SEQUENCE [LARGE SCALE GENOMIC DNA]</scope>
    <source>
        <strain evidence="2 3">LC2-13A</strain>
    </source>
</reference>
<sequence>MKLGLSSYSLSRAIGAGEMNIADVINWIAEQGGQHVEIVPIGFELTGNPELVEHIRKTAEAAGIEVSNYAIGAQFLQPTREDFKRELERVKEQVDIAAALGVKLMRHDVASLPPAEATDERFERDLPALVEACAIISEYAEQYGITTSVENHGYYIQAHKRVQRLVAEVNRPNFRTTLDIGNFMCADENSVEAVRANIGIASMVHIKDFYLRGKDRNPGEGWFRTAAGNYLRGAIAGHGDIDLYEVLRIVKSSGYDGYLSLEFEGMEDCRTGSRIGLANVARIWNEV</sequence>
<dbReference type="PANTHER" id="PTHR12110:SF53">
    <property type="entry name" value="BLR5974 PROTEIN"/>
    <property type="match status" value="1"/>
</dbReference>
<dbReference type="RefSeq" id="WP_213529499.1">
    <property type="nucleotide sequence ID" value="NZ_BOVJ01000116.1"/>
</dbReference>
<organism evidence="2 3">
    <name type="scientific">Paenibacillus cisolokensis</name>
    <dbReference type="NCBI Taxonomy" id="1658519"/>
    <lineage>
        <taxon>Bacteria</taxon>
        <taxon>Bacillati</taxon>
        <taxon>Bacillota</taxon>
        <taxon>Bacilli</taxon>
        <taxon>Bacillales</taxon>
        <taxon>Paenibacillaceae</taxon>
        <taxon>Paenibacillus</taxon>
    </lineage>
</organism>
<name>A0ABQ4N9X0_9BACL</name>
<feature type="domain" description="Xylose isomerase-like TIM barrel" evidence="1">
    <location>
        <begin position="26"/>
        <end position="267"/>
    </location>
</feature>
<evidence type="ECO:0000313" key="3">
    <source>
        <dbReference type="Proteomes" id="UP000680304"/>
    </source>
</evidence>